<dbReference type="Pfam" id="PF00072">
    <property type="entry name" value="Response_reg"/>
    <property type="match status" value="1"/>
</dbReference>
<evidence type="ECO:0000313" key="6">
    <source>
        <dbReference type="EMBL" id="XCB35154.1"/>
    </source>
</evidence>
<feature type="domain" description="HTH luxR-type" evidence="4">
    <location>
        <begin position="140"/>
        <end position="205"/>
    </location>
</feature>
<dbReference type="KEGG" id="tpsc:RBB77_09725"/>
<dbReference type="GO" id="GO:0003677">
    <property type="term" value="F:DNA binding"/>
    <property type="evidence" value="ECO:0007669"/>
    <property type="project" value="UniProtKB-KW"/>
</dbReference>
<dbReference type="Gene3D" id="3.40.50.2300">
    <property type="match status" value="1"/>
</dbReference>
<sequence>MPTPRQIRIMVVEDHPVFREGLNMIIAAEADMETVAQASTAEEALQEYRRTKPDVILMDQRLPGASGTEALIAIRSEFPHAKIMMLTTSSGDIEIQRALRAGATAYVLKSTPKNELLRIIRTVSMGRKHIPSDVGSSLAEHMGQEDLTPRELEVLELIREGNKNKQIADQLGISETTVNFHIKNIVDKLQANDRTHAVTIALRRGLLQI</sequence>
<dbReference type="InterPro" id="IPR016032">
    <property type="entry name" value="Sig_transdc_resp-reg_C-effctor"/>
</dbReference>
<name>A0AAU7ZW90_9BACT</name>
<dbReference type="InterPro" id="IPR000792">
    <property type="entry name" value="Tscrpt_reg_LuxR_C"/>
</dbReference>
<feature type="domain" description="Response regulatory" evidence="5">
    <location>
        <begin position="8"/>
        <end position="124"/>
    </location>
</feature>
<proteinExistence type="predicted"/>
<gene>
    <name evidence="6" type="ORF">RBB77_09725</name>
</gene>
<dbReference type="PROSITE" id="PS50043">
    <property type="entry name" value="HTH_LUXR_2"/>
    <property type="match status" value="1"/>
</dbReference>
<evidence type="ECO:0000256" key="2">
    <source>
        <dbReference type="ARBA" id="ARBA00023125"/>
    </source>
</evidence>
<reference evidence="6" key="1">
    <citation type="submission" date="2023-08" db="EMBL/GenBank/DDBJ databases">
        <authorList>
            <person name="Messyasz A."/>
            <person name="Mannisto M.K."/>
            <person name="Kerkhof L.J."/>
            <person name="Haggblom M."/>
        </authorList>
    </citation>
    <scope>NUCLEOTIDE SEQUENCE</scope>
    <source>
        <strain evidence="6">X5P6</strain>
    </source>
</reference>
<dbReference type="Pfam" id="PF00196">
    <property type="entry name" value="GerE"/>
    <property type="match status" value="1"/>
</dbReference>
<dbReference type="AlphaFoldDB" id="A0AAU7ZW90"/>
<dbReference type="InterPro" id="IPR051015">
    <property type="entry name" value="EvgA-like"/>
</dbReference>
<dbReference type="GO" id="GO:0000160">
    <property type="term" value="P:phosphorelay signal transduction system"/>
    <property type="evidence" value="ECO:0007669"/>
    <property type="project" value="InterPro"/>
</dbReference>
<evidence type="ECO:0000259" key="5">
    <source>
        <dbReference type="PROSITE" id="PS50110"/>
    </source>
</evidence>
<dbReference type="PROSITE" id="PS50110">
    <property type="entry name" value="RESPONSE_REGULATORY"/>
    <property type="match status" value="1"/>
</dbReference>
<keyword evidence="2" id="KW-0238">DNA-binding</keyword>
<evidence type="ECO:0000256" key="3">
    <source>
        <dbReference type="PROSITE-ProRule" id="PRU00169"/>
    </source>
</evidence>
<dbReference type="PANTHER" id="PTHR45566">
    <property type="entry name" value="HTH-TYPE TRANSCRIPTIONAL REGULATOR YHJB-RELATED"/>
    <property type="match status" value="1"/>
</dbReference>
<dbReference type="PANTHER" id="PTHR45566:SF2">
    <property type="entry name" value="NARL SUBFAMILY"/>
    <property type="match status" value="1"/>
</dbReference>
<dbReference type="PRINTS" id="PR00038">
    <property type="entry name" value="HTHLUXR"/>
</dbReference>
<dbReference type="InterPro" id="IPR058245">
    <property type="entry name" value="NreC/VraR/RcsB-like_REC"/>
</dbReference>
<dbReference type="PROSITE" id="PS00622">
    <property type="entry name" value="HTH_LUXR_1"/>
    <property type="match status" value="1"/>
</dbReference>
<dbReference type="InterPro" id="IPR001789">
    <property type="entry name" value="Sig_transdc_resp-reg_receiver"/>
</dbReference>
<dbReference type="GO" id="GO:0006355">
    <property type="term" value="P:regulation of DNA-templated transcription"/>
    <property type="evidence" value="ECO:0007669"/>
    <property type="project" value="InterPro"/>
</dbReference>
<dbReference type="SUPFAM" id="SSF52172">
    <property type="entry name" value="CheY-like"/>
    <property type="match status" value="1"/>
</dbReference>
<evidence type="ECO:0000259" key="4">
    <source>
        <dbReference type="PROSITE" id="PS50043"/>
    </source>
</evidence>
<dbReference type="SUPFAM" id="SSF46894">
    <property type="entry name" value="C-terminal effector domain of the bipartite response regulators"/>
    <property type="match status" value="1"/>
</dbReference>
<keyword evidence="1 3" id="KW-0597">Phosphoprotein</keyword>
<reference evidence="6" key="2">
    <citation type="journal article" date="2024" name="Environ. Microbiol.">
        <title>Genome analysis and description of Tunturibacter gen. nov. expands the diversity of Terriglobia in tundra soils.</title>
        <authorList>
            <person name="Messyasz A."/>
            <person name="Mannisto M.K."/>
            <person name="Kerkhof L.J."/>
            <person name="Haggblom M.M."/>
        </authorList>
    </citation>
    <scope>NUCLEOTIDE SEQUENCE</scope>
    <source>
        <strain evidence="6">X5P6</strain>
    </source>
</reference>
<dbReference type="EMBL" id="CP132942">
    <property type="protein sequence ID" value="XCB35154.1"/>
    <property type="molecule type" value="Genomic_DNA"/>
</dbReference>
<protein>
    <submittedName>
        <fullName evidence="6">Response regulator transcription factor</fullName>
    </submittedName>
</protein>
<accession>A0AAU7ZW90</accession>
<dbReference type="CDD" id="cd06170">
    <property type="entry name" value="LuxR_C_like"/>
    <property type="match status" value="1"/>
</dbReference>
<dbReference type="InterPro" id="IPR011006">
    <property type="entry name" value="CheY-like_superfamily"/>
</dbReference>
<dbReference type="SMART" id="SM00421">
    <property type="entry name" value="HTH_LUXR"/>
    <property type="match status" value="1"/>
</dbReference>
<dbReference type="CDD" id="cd17535">
    <property type="entry name" value="REC_NarL-like"/>
    <property type="match status" value="1"/>
</dbReference>
<evidence type="ECO:0000256" key="1">
    <source>
        <dbReference type="ARBA" id="ARBA00022553"/>
    </source>
</evidence>
<feature type="modified residue" description="4-aspartylphosphate" evidence="3">
    <location>
        <position position="59"/>
    </location>
</feature>
<organism evidence="6">
    <name type="scientific">Tunturiibacter psychrotolerans</name>
    <dbReference type="NCBI Taxonomy" id="3069686"/>
    <lineage>
        <taxon>Bacteria</taxon>
        <taxon>Pseudomonadati</taxon>
        <taxon>Acidobacteriota</taxon>
        <taxon>Terriglobia</taxon>
        <taxon>Terriglobales</taxon>
        <taxon>Acidobacteriaceae</taxon>
        <taxon>Tunturiibacter</taxon>
    </lineage>
</organism>
<dbReference type="SMART" id="SM00448">
    <property type="entry name" value="REC"/>
    <property type="match status" value="1"/>
</dbReference>